<reference evidence="3 4" key="1">
    <citation type="submission" date="2018-06" db="EMBL/GenBank/DDBJ databases">
        <title>Genomic Encyclopedia of Type Strains, Phase IV (KMG-IV): sequencing the most valuable type-strain genomes for metagenomic binning, comparative biology and taxonomic classification.</title>
        <authorList>
            <person name="Goeker M."/>
        </authorList>
    </citation>
    <scope>NUCLEOTIDE SEQUENCE [LARGE SCALE GENOMIC DNA]</scope>
    <source>
        <strain evidence="3 4">DSM 44599</strain>
    </source>
</reference>
<keyword evidence="2" id="KW-0560">Oxidoreductase</keyword>
<dbReference type="OrthoDB" id="286404at2"/>
<evidence type="ECO:0000256" key="1">
    <source>
        <dbReference type="ARBA" id="ARBA00006484"/>
    </source>
</evidence>
<dbReference type="PRINTS" id="PR00081">
    <property type="entry name" value="GDHRDH"/>
</dbReference>
<dbReference type="STRING" id="1210090.GCA_001613185_02949"/>
<evidence type="ECO:0000256" key="2">
    <source>
        <dbReference type="ARBA" id="ARBA00023002"/>
    </source>
</evidence>
<dbReference type="PANTHER" id="PTHR42760">
    <property type="entry name" value="SHORT-CHAIN DEHYDROGENASES/REDUCTASES FAMILY MEMBER"/>
    <property type="match status" value="1"/>
</dbReference>
<accession>A0A366E350</accession>
<dbReference type="InterPro" id="IPR036291">
    <property type="entry name" value="NAD(P)-bd_dom_sf"/>
</dbReference>
<comment type="similarity">
    <text evidence="1">Belongs to the short-chain dehydrogenases/reductases (SDR) family.</text>
</comment>
<dbReference type="InterPro" id="IPR020904">
    <property type="entry name" value="Sc_DH/Rdtase_CS"/>
</dbReference>
<dbReference type="SUPFAM" id="SSF51735">
    <property type="entry name" value="NAD(P)-binding Rossmann-fold domains"/>
    <property type="match status" value="1"/>
</dbReference>
<dbReference type="GO" id="GO:0016616">
    <property type="term" value="F:oxidoreductase activity, acting on the CH-OH group of donors, NAD or NADP as acceptor"/>
    <property type="evidence" value="ECO:0007669"/>
    <property type="project" value="TreeGrafter"/>
</dbReference>
<evidence type="ECO:0000313" key="4">
    <source>
        <dbReference type="Proteomes" id="UP000252586"/>
    </source>
</evidence>
<dbReference type="AlphaFoldDB" id="A0A366E350"/>
<comment type="caution">
    <text evidence="3">The sequence shown here is derived from an EMBL/GenBank/DDBJ whole genome shotgun (WGS) entry which is preliminary data.</text>
</comment>
<dbReference type="Gene3D" id="3.40.50.720">
    <property type="entry name" value="NAD(P)-binding Rossmann-like Domain"/>
    <property type="match status" value="1"/>
</dbReference>
<keyword evidence="4" id="KW-1185">Reference proteome</keyword>
<dbReference type="RefSeq" id="WP_067508955.1">
    <property type="nucleotide sequence ID" value="NZ_QNRE01000001.1"/>
</dbReference>
<dbReference type="Pfam" id="PF13561">
    <property type="entry name" value="adh_short_C2"/>
    <property type="match status" value="1"/>
</dbReference>
<dbReference type="InterPro" id="IPR002347">
    <property type="entry name" value="SDR_fam"/>
</dbReference>
<dbReference type="PANTHER" id="PTHR42760:SF5">
    <property type="entry name" value="2-DEHYDRO-3-DEOXY-D-GLUCONATE 5-DEHYDROGENASE"/>
    <property type="match status" value="1"/>
</dbReference>
<evidence type="ECO:0000313" key="3">
    <source>
        <dbReference type="EMBL" id="RBO96801.1"/>
    </source>
</evidence>
<dbReference type="EMBL" id="QNRE01000001">
    <property type="protein sequence ID" value="RBO96801.1"/>
    <property type="molecule type" value="Genomic_DNA"/>
</dbReference>
<dbReference type="PRINTS" id="PR00080">
    <property type="entry name" value="SDRFAMILY"/>
</dbReference>
<sequence>MFDLTDRVVLVTGATRGLGRAIATGPARLGAHVVIGGRDAGTAANIAASLRDSGSKASSIALDVTAPEARITAAIDDLVAAHGVPHGLVNSAGIISRAPATEVPVERFEAVLATNLTGIFAVTRAVGGHMLAAGRGSVVNLSSVLQQSGGRHVVAYAASKGGVAQLTRALAVEWSSAGVRVNAITAGYFATDLTGALRADPDRSAALLARIPPGRWGRPEELVGVSAFLLSDVAGYVTGATVEVDGGWTAA</sequence>
<proteinExistence type="inferred from homology"/>
<gene>
    <name evidence="3" type="ORF">DFR74_101818</name>
</gene>
<dbReference type="FunFam" id="3.40.50.720:FF:000084">
    <property type="entry name" value="Short-chain dehydrogenase reductase"/>
    <property type="match status" value="1"/>
</dbReference>
<protein>
    <submittedName>
        <fullName evidence="3">2-deoxy-D-gluconate 3-dehydrogenase</fullName>
    </submittedName>
</protein>
<dbReference type="Proteomes" id="UP000252586">
    <property type="component" value="Unassembled WGS sequence"/>
</dbReference>
<name>A0A366E350_9NOCA</name>
<organism evidence="3 4">
    <name type="scientific">Nocardia puris</name>
    <dbReference type="NCBI Taxonomy" id="208602"/>
    <lineage>
        <taxon>Bacteria</taxon>
        <taxon>Bacillati</taxon>
        <taxon>Actinomycetota</taxon>
        <taxon>Actinomycetes</taxon>
        <taxon>Mycobacteriales</taxon>
        <taxon>Nocardiaceae</taxon>
        <taxon>Nocardia</taxon>
    </lineage>
</organism>
<dbReference type="PROSITE" id="PS00061">
    <property type="entry name" value="ADH_SHORT"/>
    <property type="match status" value="1"/>
</dbReference>